<evidence type="ECO:0000256" key="1">
    <source>
        <dbReference type="SAM" id="MobiDB-lite"/>
    </source>
</evidence>
<keyword evidence="2" id="KW-1133">Transmembrane helix</keyword>
<sequence length="511" mass="57175">MVEAPELDPESDLESEDEDEEEDEDWSFFLDFFLDFLDLLLELLLSPTCNNSTYCYTVLKEEGGHKKRMTLYPVVRMGICIVSKTAWKHKLRELLHSVKWTGNAVNLNGKTSTAASTEFEAQIQIVFIVITLHLVLDGCLEVTDPLEGQLEMTREARSCCVPRRATQQDLASMLSEAAANGPICERLLGFKQHKKAHGSPLLFSLHWLVVAFDLGLLKLQLGLQLSDLGLLPADEGFLHHGLLLELQLALEGLHLKHKHKHMRSAPEESKGKGGLNPAENRRLSPRKRRTADLSHSSLVLLHQLVEVLLVFLHPGLQTTQLLLQLKDTMEIKESRLSDLLHLIVFALDVLGMSLTQTLHLHLQTELGLEDKHRRDGGQNCTAEMYIMCNVLVVVAALLALQVKFGVLQFRCESLGFLLQLLDVSLGLVVIGLHVADLHKHTHLPFGLLLHLQLVLRLLLQSLLAQQAVSPAGSLRRLMLSRGLPFLPFLPSFPLFLILIARPPPHLFPGVL</sequence>
<evidence type="ECO:0000313" key="4">
    <source>
        <dbReference type="Proteomes" id="UP000314294"/>
    </source>
</evidence>
<accession>A0A4Z2ISG1</accession>
<proteinExistence type="predicted"/>
<feature type="region of interest" description="Disordered" evidence="1">
    <location>
        <begin position="259"/>
        <end position="289"/>
    </location>
</feature>
<dbReference type="Proteomes" id="UP000314294">
    <property type="component" value="Unassembled WGS sequence"/>
</dbReference>
<evidence type="ECO:0000256" key="2">
    <source>
        <dbReference type="SAM" id="Phobius"/>
    </source>
</evidence>
<evidence type="ECO:0000313" key="3">
    <source>
        <dbReference type="EMBL" id="TNN80786.1"/>
    </source>
</evidence>
<feature type="transmembrane region" description="Helical" evidence="2">
    <location>
        <begin position="479"/>
        <end position="500"/>
    </location>
</feature>
<feature type="transmembrane region" description="Helical" evidence="2">
    <location>
        <begin position="441"/>
        <end position="459"/>
    </location>
</feature>
<feature type="transmembrane region" description="Helical" evidence="2">
    <location>
        <begin position="382"/>
        <end position="402"/>
    </location>
</feature>
<dbReference type="AlphaFoldDB" id="A0A4Z2ISG1"/>
<protein>
    <submittedName>
        <fullName evidence="3">Uncharacterized protein</fullName>
    </submittedName>
</protein>
<dbReference type="EMBL" id="SRLO01000051">
    <property type="protein sequence ID" value="TNN80786.1"/>
    <property type="molecule type" value="Genomic_DNA"/>
</dbReference>
<keyword evidence="4" id="KW-1185">Reference proteome</keyword>
<feature type="transmembrane region" description="Helical" evidence="2">
    <location>
        <begin position="414"/>
        <end position="435"/>
    </location>
</feature>
<gene>
    <name evidence="3" type="ORF">EYF80_009020</name>
</gene>
<keyword evidence="2" id="KW-0812">Transmembrane</keyword>
<comment type="caution">
    <text evidence="3">The sequence shown here is derived from an EMBL/GenBank/DDBJ whole genome shotgun (WGS) entry which is preliminary data.</text>
</comment>
<name>A0A4Z2ISG1_9TELE</name>
<keyword evidence="2" id="KW-0472">Membrane</keyword>
<reference evidence="3 4" key="1">
    <citation type="submission" date="2019-03" db="EMBL/GenBank/DDBJ databases">
        <title>First draft genome of Liparis tanakae, snailfish: a comprehensive survey of snailfish specific genes.</title>
        <authorList>
            <person name="Kim W."/>
            <person name="Song I."/>
            <person name="Jeong J.-H."/>
            <person name="Kim D."/>
            <person name="Kim S."/>
            <person name="Ryu S."/>
            <person name="Song J.Y."/>
            <person name="Lee S.K."/>
        </authorList>
    </citation>
    <scope>NUCLEOTIDE SEQUENCE [LARGE SCALE GENOMIC DNA]</scope>
    <source>
        <tissue evidence="3">Muscle</tissue>
    </source>
</reference>
<organism evidence="3 4">
    <name type="scientific">Liparis tanakae</name>
    <name type="common">Tanaka's snailfish</name>
    <dbReference type="NCBI Taxonomy" id="230148"/>
    <lineage>
        <taxon>Eukaryota</taxon>
        <taxon>Metazoa</taxon>
        <taxon>Chordata</taxon>
        <taxon>Craniata</taxon>
        <taxon>Vertebrata</taxon>
        <taxon>Euteleostomi</taxon>
        <taxon>Actinopterygii</taxon>
        <taxon>Neopterygii</taxon>
        <taxon>Teleostei</taxon>
        <taxon>Neoteleostei</taxon>
        <taxon>Acanthomorphata</taxon>
        <taxon>Eupercaria</taxon>
        <taxon>Perciformes</taxon>
        <taxon>Cottioidei</taxon>
        <taxon>Cottales</taxon>
        <taxon>Liparidae</taxon>
        <taxon>Liparis</taxon>
    </lineage>
</organism>